<evidence type="ECO:0000313" key="1">
    <source>
        <dbReference type="EMBL" id="KAK9538121.1"/>
    </source>
</evidence>
<gene>
    <name evidence="1" type="ORF">VZT92_005676</name>
</gene>
<protein>
    <submittedName>
        <fullName evidence="1">Uncharacterized protein</fullName>
    </submittedName>
</protein>
<organism evidence="1 2">
    <name type="scientific">Zoarces viviparus</name>
    <name type="common">Viviparous eelpout</name>
    <name type="synonym">Blennius viviparus</name>
    <dbReference type="NCBI Taxonomy" id="48416"/>
    <lineage>
        <taxon>Eukaryota</taxon>
        <taxon>Metazoa</taxon>
        <taxon>Chordata</taxon>
        <taxon>Craniata</taxon>
        <taxon>Vertebrata</taxon>
        <taxon>Euteleostomi</taxon>
        <taxon>Actinopterygii</taxon>
        <taxon>Neopterygii</taxon>
        <taxon>Teleostei</taxon>
        <taxon>Neoteleostei</taxon>
        <taxon>Acanthomorphata</taxon>
        <taxon>Eupercaria</taxon>
        <taxon>Perciformes</taxon>
        <taxon>Cottioidei</taxon>
        <taxon>Zoarcales</taxon>
        <taxon>Zoarcidae</taxon>
        <taxon>Zoarcinae</taxon>
        <taxon>Zoarces</taxon>
    </lineage>
</organism>
<sequence>MSLNVPAPPPWCTPTMVPPHHGAPPPWCTPTMVHPHHGAPPPWCTPTMVHPHHGAPHHGAPPPVFLSHETPRCDQRCLQMESCFRRVHMNDIHMLNSDCVHLVPAMLTLR</sequence>
<comment type="caution">
    <text evidence="1">The sequence shown here is derived from an EMBL/GenBank/DDBJ whole genome shotgun (WGS) entry which is preliminary data.</text>
</comment>
<accession>A0AAW1FVH8</accession>
<reference evidence="1 2" key="1">
    <citation type="journal article" date="2024" name="Genome Biol. Evol.">
        <title>Chromosome-level genome assembly of the viviparous eelpout Zoarces viviparus.</title>
        <authorList>
            <person name="Fuhrmann N."/>
            <person name="Brasseur M.V."/>
            <person name="Bakowski C.E."/>
            <person name="Podsiadlowski L."/>
            <person name="Prost S."/>
            <person name="Krehenwinkel H."/>
            <person name="Mayer C."/>
        </authorList>
    </citation>
    <scope>NUCLEOTIDE SEQUENCE [LARGE SCALE GENOMIC DNA]</scope>
    <source>
        <strain evidence="1">NO-MEL_2022_Ind0_liver</strain>
    </source>
</reference>
<dbReference type="Proteomes" id="UP001488805">
    <property type="component" value="Unassembled WGS sequence"/>
</dbReference>
<dbReference type="EMBL" id="JBCEZU010000034">
    <property type="protein sequence ID" value="KAK9538121.1"/>
    <property type="molecule type" value="Genomic_DNA"/>
</dbReference>
<dbReference type="AlphaFoldDB" id="A0AAW1FVH8"/>
<proteinExistence type="predicted"/>
<keyword evidence="2" id="KW-1185">Reference proteome</keyword>
<evidence type="ECO:0000313" key="2">
    <source>
        <dbReference type="Proteomes" id="UP001488805"/>
    </source>
</evidence>
<name>A0AAW1FVH8_ZOAVI</name>